<dbReference type="Pfam" id="PF13396">
    <property type="entry name" value="PLDc_N"/>
    <property type="match status" value="1"/>
</dbReference>
<dbReference type="CDD" id="cd09112">
    <property type="entry name" value="PLDc_CLS_2"/>
    <property type="match status" value="1"/>
</dbReference>
<evidence type="ECO:0000256" key="9">
    <source>
        <dbReference type="ARBA" id="ARBA00023136"/>
    </source>
</evidence>
<gene>
    <name evidence="16" type="primary">cls</name>
    <name evidence="16" type="ORF">DS031_08790</name>
</gene>
<keyword evidence="10 13" id="KW-0594">Phospholipid biosynthesis</keyword>
<evidence type="ECO:0000313" key="16">
    <source>
        <dbReference type="EMBL" id="RBW69943.1"/>
    </source>
</evidence>
<keyword evidence="4 13" id="KW-0808">Transferase</keyword>
<feature type="domain" description="PLD phosphodiesterase" evidence="15">
    <location>
        <begin position="420"/>
        <end position="447"/>
    </location>
</feature>
<dbReference type="FunFam" id="3.30.870.10:FF:000014">
    <property type="entry name" value="Cardiolipin synthase"/>
    <property type="match status" value="1"/>
</dbReference>
<dbReference type="HAMAP" id="MF_01916">
    <property type="entry name" value="Cardiolipin_synth_Cls"/>
    <property type="match status" value="1"/>
</dbReference>
<feature type="active site" evidence="13">
    <location>
        <position position="427"/>
    </location>
</feature>
<feature type="active site" evidence="13">
    <location>
        <position position="243"/>
    </location>
</feature>
<organism evidence="16 17">
    <name type="scientific">Bacillus taeanensis</name>
    <dbReference type="NCBI Taxonomy" id="273032"/>
    <lineage>
        <taxon>Bacteria</taxon>
        <taxon>Bacillati</taxon>
        <taxon>Bacillota</taxon>
        <taxon>Bacilli</taxon>
        <taxon>Bacillales</taxon>
        <taxon>Bacillaceae</taxon>
        <taxon>Bacillus</taxon>
    </lineage>
</organism>
<evidence type="ECO:0000256" key="10">
    <source>
        <dbReference type="ARBA" id="ARBA00023209"/>
    </source>
</evidence>
<feature type="active site" evidence="13">
    <location>
        <position position="432"/>
    </location>
</feature>
<comment type="subcellular location">
    <subcellularLocation>
        <location evidence="1 13">Cell membrane</location>
        <topology evidence="1 13">Multi-pass membrane protein</topology>
    </subcellularLocation>
</comment>
<dbReference type="OrthoDB" id="9762009at2"/>
<comment type="similarity">
    <text evidence="13">Belongs to the phospholipase D family. Cardiolipin synthase subfamily.</text>
</comment>
<dbReference type="PANTHER" id="PTHR21248:SF20">
    <property type="entry name" value="CARDIOLIPIN SYNTHASE YWIE-RELATED"/>
    <property type="match status" value="1"/>
</dbReference>
<dbReference type="SMART" id="SM00155">
    <property type="entry name" value="PLDc"/>
    <property type="match status" value="2"/>
</dbReference>
<evidence type="ECO:0000256" key="5">
    <source>
        <dbReference type="ARBA" id="ARBA00022692"/>
    </source>
</evidence>
<dbReference type="InterPro" id="IPR027379">
    <property type="entry name" value="CLS_N"/>
</dbReference>
<dbReference type="Pfam" id="PF13091">
    <property type="entry name" value="PLDc_2"/>
    <property type="match status" value="2"/>
</dbReference>
<evidence type="ECO:0000259" key="15">
    <source>
        <dbReference type="PROSITE" id="PS50035"/>
    </source>
</evidence>
<dbReference type="InterPro" id="IPR001736">
    <property type="entry name" value="PLipase_D/transphosphatidylase"/>
</dbReference>
<dbReference type="PROSITE" id="PS50035">
    <property type="entry name" value="PLD"/>
    <property type="match status" value="2"/>
</dbReference>
<name>A0A366Y0L6_9BACI</name>
<keyword evidence="7 13" id="KW-1133">Transmembrane helix</keyword>
<keyword evidence="9 13" id="KW-0472">Membrane</keyword>
<evidence type="ECO:0000256" key="8">
    <source>
        <dbReference type="ARBA" id="ARBA00023098"/>
    </source>
</evidence>
<evidence type="ECO:0000313" key="17">
    <source>
        <dbReference type="Proteomes" id="UP000253314"/>
    </source>
</evidence>
<feature type="transmembrane region" description="Helical" evidence="13">
    <location>
        <begin position="7"/>
        <end position="25"/>
    </location>
</feature>
<dbReference type="EMBL" id="QOCW01000007">
    <property type="protein sequence ID" value="RBW69943.1"/>
    <property type="molecule type" value="Genomic_DNA"/>
</dbReference>
<dbReference type="InterPro" id="IPR022924">
    <property type="entry name" value="Cardiolipin_synthase"/>
</dbReference>
<keyword evidence="2 13" id="KW-1003">Cell membrane</keyword>
<dbReference type="InterPro" id="IPR025202">
    <property type="entry name" value="PLD-like_dom"/>
</dbReference>
<keyword evidence="3 13" id="KW-0444">Lipid biosynthesis</keyword>
<evidence type="ECO:0000256" key="14">
    <source>
        <dbReference type="NCBIfam" id="TIGR04265"/>
    </source>
</evidence>
<feature type="active site" evidence="13">
    <location>
        <position position="245"/>
    </location>
</feature>
<dbReference type="CDD" id="cd09110">
    <property type="entry name" value="PLDc_CLS_1"/>
    <property type="match status" value="1"/>
</dbReference>
<dbReference type="GO" id="GO:0005886">
    <property type="term" value="C:plasma membrane"/>
    <property type="evidence" value="ECO:0007669"/>
    <property type="project" value="UniProtKB-SubCell"/>
</dbReference>
<keyword evidence="5 13" id="KW-0812">Transmembrane</keyword>
<evidence type="ECO:0000256" key="12">
    <source>
        <dbReference type="ARBA" id="ARBA00057569"/>
    </source>
</evidence>
<accession>A0A366Y0L6</accession>
<reference evidence="16 17" key="1">
    <citation type="submission" date="2018-07" db="EMBL/GenBank/DDBJ databases">
        <title>Lottiidibacillus patelloidae gen. nov., sp. nov., isolated from the intestinal tract of a marine limpet and the reclassification of B. taeanensis BH030017T, B. algicola KMM 3737T and B. hwajinpoensis SW-72T as genus Lottiidibacillus.</title>
        <authorList>
            <person name="Liu R."/>
            <person name="Huang Z."/>
        </authorList>
    </citation>
    <scope>NUCLEOTIDE SEQUENCE [LARGE SCALE GENOMIC DNA]</scope>
    <source>
        <strain evidence="16 17">BH030017</strain>
    </source>
</reference>
<protein>
    <recommendedName>
        <fullName evidence="13 14">Cardiolipin synthase</fullName>
        <shortName evidence="13">CL synthase</shortName>
        <ecNumber evidence="13 14">2.7.8.-</ecNumber>
    </recommendedName>
</protein>
<dbReference type="AlphaFoldDB" id="A0A366Y0L6"/>
<proteinExistence type="inferred from homology"/>
<comment type="function">
    <text evidence="12 13">Catalyzes the reversible phosphatidyl group transfer from one phosphatidylglycerol molecule to another to form cardiolipin (CL) (diphosphatidylglycerol) and glycerol.</text>
</comment>
<dbReference type="InterPro" id="IPR030874">
    <property type="entry name" value="Cardiolipin_synth_Firmi"/>
</dbReference>
<keyword evidence="11 13" id="KW-1208">Phospholipid metabolism</keyword>
<comment type="catalytic activity">
    <reaction evidence="13">
        <text>2 a 1,2-diacyl-sn-glycero-3-phospho-(1'-sn-glycerol) = a cardiolipin + glycerol</text>
        <dbReference type="Rhea" id="RHEA:31451"/>
        <dbReference type="ChEBI" id="CHEBI:17754"/>
        <dbReference type="ChEBI" id="CHEBI:62237"/>
        <dbReference type="ChEBI" id="CHEBI:64716"/>
    </reaction>
</comment>
<dbReference type="FunFam" id="3.30.870.10:FF:000021">
    <property type="entry name" value="Cardiolipin synthase"/>
    <property type="match status" value="1"/>
</dbReference>
<keyword evidence="6" id="KW-0677">Repeat</keyword>
<dbReference type="GO" id="GO:0032049">
    <property type="term" value="P:cardiolipin biosynthetic process"/>
    <property type="evidence" value="ECO:0007669"/>
    <property type="project" value="UniProtKB-UniRule"/>
</dbReference>
<feature type="transmembrane region" description="Helical" evidence="13">
    <location>
        <begin position="59"/>
        <end position="79"/>
    </location>
</feature>
<keyword evidence="17" id="KW-1185">Reference proteome</keyword>
<sequence>MKNRIQVIAVLGVITAIMFIIKPYWENWLLGGLSILFSVTAFFIAFLIFLENRHPSKTITWLIVLVVFPVVGFIIYILFGQSYRRRRMFREKAVQDEQAFMEFEGNRLVDEEKMGNMGDHQQLLFRLAHHLGKSPISFDTNTEVLTNGKETFNKIIEQLKKAKHHIHLEYYIVRDDELGNHIKTILMEKAKEGVEVRFLYDAVGSLKLSKHYIKELREAGVKTVPFLPVRIPLLNNKINFRNHRKIVVVDGVYGFVGGLNIGDEYLGKNKYFGFWRDTHLLVEGEAVRTLQLIFLLDWFYMTDEKLLTAEYLSPKKIANDDQSDSLGGVQMIASGPDHEWEIIKHLFFSMIVSAKKSIWIASPYFIPDDDILTALKVASLSGIDVRLLVPARPDKRIVFYASRSYFPELLEAGVKIYAYQKGFMHSKIMIVDEELASIGTSNMDMRSFHLNFEVNAFLYRTVSTRTLVQDYENDLTVSKEIHINDFKQRSLFQRIVESLSRLLSPIL</sequence>
<dbReference type="GO" id="GO:0008808">
    <property type="term" value="F:cardiolipin synthase activity"/>
    <property type="evidence" value="ECO:0007669"/>
    <property type="project" value="UniProtKB-UniRule"/>
</dbReference>
<evidence type="ECO:0000256" key="3">
    <source>
        <dbReference type="ARBA" id="ARBA00022516"/>
    </source>
</evidence>
<dbReference type="Gene3D" id="3.30.870.10">
    <property type="entry name" value="Endonuclease Chain A"/>
    <property type="match status" value="2"/>
</dbReference>
<evidence type="ECO:0000256" key="2">
    <source>
        <dbReference type="ARBA" id="ARBA00022475"/>
    </source>
</evidence>
<evidence type="ECO:0000256" key="11">
    <source>
        <dbReference type="ARBA" id="ARBA00023264"/>
    </source>
</evidence>
<keyword evidence="8 13" id="KW-0443">Lipid metabolism</keyword>
<feature type="active site" evidence="13">
    <location>
        <position position="250"/>
    </location>
</feature>
<evidence type="ECO:0000256" key="6">
    <source>
        <dbReference type="ARBA" id="ARBA00022737"/>
    </source>
</evidence>
<evidence type="ECO:0000256" key="4">
    <source>
        <dbReference type="ARBA" id="ARBA00022679"/>
    </source>
</evidence>
<dbReference type="RefSeq" id="WP_113805693.1">
    <property type="nucleotide sequence ID" value="NZ_QOCW01000007.1"/>
</dbReference>
<comment type="caution">
    <text evidence="16">The sequence shown here is derived from an EMBL/GenBank/DDBJ whole genome shotgun (WGS) entry which is preliminary data.</text>
</comment>
<feature type="transmembrane region" description="Helical" evidence="13">
    <location>
        <begin position="31"/>
        <end position="50"/>
    </location>
</feature>
<evidence type="ECO:0000256" key="7">
    <source>
        <dbReference type="ARBA" id="ARBA00022989"/>
    </source>
</evidence>
<evidence type="ECO:0000256" key="1">
    <source>
        <dbReference type="ARBA" id="ARBA00004651"/>
    </source>
</evidence>
<dbReference type="Proteomes" id="UP000253314">
    <property type="component" value="Unassembled WGS sequence"/>
</dbReference>
<dbReference type="NCBIfam" id="TIGR04265">
    <property type="entry name" value="bac_cardiolipin"/>
    <property type="match status" value="1"/>
</dbReference>
<dbReference type="PANTHER" id="PTHR21248">
    <property type="entry name" value="CARDIOLIPIN SYNTHASE"/>
    <property type="match status" value="1"/>
</dbReference>
<dbReference type="EC" id="2.7.8.-" evidence="13 14"/>
<dbReference type="SUPFAM" id="SSF56024">
    <property type="entry name" value="Phospholipase D/nuclease"/>
    <property type="match status" value="2"/>
</dbReference>
<feature type="domain" description="PLD phosphodiesterase" evidence="15">
    <location>
        <begin position="238"/>
        <end position="265"/>
    </location>
</feature>
<feature type="active site" evidence="13">
    <location>
        <position position="425"/>
    </location>
</feature>
<evidence type="ECO:0000256" key="13">
    <source>
        <dbReference type="HAMAP-Rule" id="MF_01916"/>
    </source>
</evidence>